<keyword evidence="1" id="KW-1133">Transmembrane helix</keyword>
<accession>G4TNP5</accession>
<evidence type="ECO:0000313" key="2">
    <source>
        <dbReference type="EMBL" id="CCA72938.1"/>
    </source>
</evidence>
<dbReference type="HOGENOM" id="CLU_1343732_0_0_1"/>
<dbReference type="AlphaFoldDB" id="G4TNP5"/>
<comment type="caution">
    <text evidence="2">The sequence shown here is derived from an EMBL/GenBank/DDBJ whole genome shotgun (WGS) entry which is preliminary data.</text>
</comment>
<name>G4TNP5_SERID</name>
<gene>
    <name evidence="2" type="ORF">PIIN_06874</name>
</gene>
<reference evidence="2 3" key="1">
    <citation type="journal article" date="2011" name="PLoS Pathog.">
        <title>Endophytic Life Strategies Decoded by Genome and Transcriptome Analyses of the Mutualistic Root Symbiont Piriformospora indica.</title>
        <authorList>
            <person name="Zuccaro A."/>
            <person name="Lahrmann U."/>
            <person name="Guldener U."/>
            <person name="Langen G."/>
            <person name="Pfiffi S."/>
            <person name="Biedenkopf D."/>
            <person name="Wong P."/>
            <person name="Samans B."/>
            <person name="Grimm C."/>
            <person name="Basiewicz M."/>
            <person name="Murat C."/>
            <person name="Martin F."/>
            <person name="Kogel K.H."/>
        </authorList>
    </citation>
    <scope>NUCLEOTIDE SEQUENCE [LARGE SCALE GENOMIC DNA]</scope>
    <source>
        <strain evidence="2 3">DSM 11827</strain>
    </source>
</reference>
<proteinExistence type="predicted"/>
<dbReference type="EMBL" id="CAFZ01000191">
    <property type="protein sequence ID" value="CCA72938.1"/>
    <property type="molecule type" value="Genomic_DNA"/>
</dbReference>
<dbReference type="InParanoid" id="G4TNP5"/>
<dbReference type="Proteomes" id="UP000007148">
    <property type="component" value="Unassembled WGS sequence"/>
</dbReference>
<evidence type="ECO:0000313" key="3">
    <source>
        <dbReference type="Proteomes" id="UP000007148"/>
    </source>
</evidence>
<feature type="transmembrane region" description="Helical" evidence="1">
    <location>
        <begin position="63"/>
        <end position="86"/>
    </location>
</feature>
<organism evidence="2 3">
    <name type="scientific">Serendipita indica (strain DSM 11827)</name>
    <name type="common">Root endophyte fungus</name>
    <name type="synonym">Piriformospora indica</name>
    <dbReference type="NCBI Taxonomy" id="1109443"/>
    <lineage>
        <taxon>Eukaryota</taxon>
        <taxon>Fungi</taxon>
        <taxon>Dikarya</taxon>
        <taxon>Basidiomycota</taxon>
        <taxon>Agaricomycotina</taxon>
        <taxon>Agaricomycetes</taxon>
        <taxon>Sebacinales</taxon>
        <taxon>Serendipitaceae</taxon>
        <taxon>Serendipita</taxon>
    </lineage>
</organism>
<keyword evidence="3" id="KW-1185">Reference proteome</keyword>
<keyword evidence="1" id="KW-0472">Membrane</keyword>
<evidence type="ECO:0000256" key="1">
    <source>
        <dbReference type="SAM" id="Phobius"/>
    </source>
</evidence>
<sequence length="204" mass="22565">MRAPKKLPVLTEDAGRRTIYAMINLKSTIKNFWHFSNAEYTARCNNLPIETLVALKETKNHQIMLLSGSMGATLVATVSFGTIPLLGCAISFRQIDVYKQQLNVIELAIREKEIAKQQAAWEREREKERERERDKPLTQSVVLLYGLPNGVTAAATQAIVKTQEAKAASEEEKSKPAVYEPITPLITPSGSLASLPTTSLSIPT</sequence>
<keyword evidence="1" id="KW-0812">Transmembrane</keyword>
<protein>
    <submittedName>
        <fullName evidence="2">Uncharacterized protein</fullName>
    </submittedName>
</protein>